<dbReference type="AlphaFoldDB" id="A0A9X7Z6Y6"/>
<name>A0A9X7Z6Y6_9BACL</name>
<evidence type="ECO:0000313" key="3">
    <source>
        <dbReference type="Proteomes" id="UP000663505"/>
    </source>
</evidence>
<dbReference type="PROSITE" id="PS51257">
    <property type="entry name" value="PROKAR_LIPOPROTEIN"/>
    <property type="match status" value="1"/>
</dbReference>
<dbReference type="EMBL" id="CP071182">
    <property type="protein sequence ID" value="QSO46713.1"/>
    <property type="molecule type" value="Genomic_DNA"/>
</dbReference>
<evidence type="ECO:0000256" key="1">
    <source>
        <dbReference type="SAM" id="SignalP"/>
    </source>
</evidence>
<keyword evidence="1" id="KW-0732">Signal</keyword>
<keyword evidence="3" id="KW-1185">Reference proteome</keyword>
<dbReference type="InterPro" id="IPR015943">
    <property type="entry name" value="WD40/YVTN_repeat-like_dom_sf"/>
</dbReference>
<dbReference type="Gene3D" id="2.130.10.10">
    <property type="entry name" value="YVTN repeat-like/Quinoprotein amine dehydrogenase"/>
    <property type="match status" value="1"/>
</dbReference>
<sequence length="192" mass="21230">MTYRAIFARKETVLLPLTSLFLIVGCGQNVAGNTNSSKTSVEPRTPLVKIPDSSQYSPVALSFANSKHGWLLTSSSNGKLELFYSSDGGKTWNRQMQLPRTPNVDENAKITVIDHTQLFVQWGASLWFISQGTNGIFNRTLPFSHMTVHYRFLNSQLGWALANDGMAASSEPTWLYATTDGGVHWKLISSAD</sequence>
<gene>
    <name evidence="2" type="ORF">JZ786_20080</name>
</gene>
<dbReference type="Proteomes" id="UP000663505">
    <property type="component" value="Chromosome"/>
</dbReference>
<proteinExistence type="predicted"/>
<accession>A0A9X7Z6Y6</accession>
<organism evidence="2 3">
    <name type="scientific">Alicyclobacillus mengziensis</name>
    <dbReference type="NCBI Taxonomy" id="2931921"/>
    <lineage>
        <taxon>Bacteria</taxon>
        <taxon>Bacillati</taxon>
        <taxon>Bacillota</taxon>
        <taxon>Bacilli</taxon>
        <taxon>Bacillales</taxon>
        <taxon>Alicyclobacillaceae</taxon>
        <taxon>Alicyclobacillus</taxon>
    </lineage>
</organism>
<evidence type="ECO:0008006" key="4">
    <source>
        <dbReference type="Google" id="ProtNLM"/>
    </source>
</evidence>
<protein>
    <recommendedName>
        <fullName evidence="4">Photosynthesis system II assembly factor Ycf48/Hcf136-like domain-containing protein</fullName>
    </recommendedName>
</protein>
<evidence type="ECO:0000313" key="2">
    <source>
        <dbReference type="EMBL" id="QSO46713.1"/>
    </source>
</evidence>
<feature type="chain" id="PRO_5040770347" description="Photosynthesis system II assembly factor Ycf48/Hcf136-like domain-containing protein" evidence="1">
    <location>
        <begin position="32"/>
        <end position="192"/>
    </location>
</feature>
<dbReference type="RefSeq" id="WP_206656077.1">
    <property type="nucleotide sequence ID" value="NZ_CP071182.1"/>
</dbReference>
<dbReference type="SUPFAM" id="SSF110296">
    <property type="entry name" value="Oligoxyloglucan reducing end-specific cellobiohydrolase"/>
    <property type="match status" value="1"/>
</dbReference>
<feature type="signal peptide" evidence="1">
    <location>
        <begin position="1"/>
        <end position="31"/>
    </location>
</feature>
<dbReference type="KEGG" id="afx:JZ786_20080"/>
<reference evidence="2 3" key="1">
    <citation type="submission" date="2021-02" db="EMBL/GenBank/DDBJ databases">
        <title>Alicyclobacillus curvatus sp. nov. and Alicyclobacillus mengziensis sp. nov., two acidophilic bacteria isolated from acid mine drainage.</title>
        <authorList>
            <person name="Huang Y."/>
        </authorList>
    </citation>
    <scope>NUCLEOTIDE SEQUENCE [LARGE SCALE GENOMIC DNA]</scope>
    <source>
        <strain evidence="2 3">S30H14</strain>
    </source>
</reference>